<evidence type="ECO:0000256" key="1">
    <source>
        <dbReference type="SAM" id="Phobius"/>
    </source>
</evidence>
<dbReference type="AlphaFoldDB" id="A0A2I0I951"/>
<reference evidence="2 3" key="1">
    <citation type="submission" date="2017-11" db="EMBL/GenBank/DDBJ databases">
        <title>De-novo sequencing of pomegranate (Punica granatum L.) genome.</title>
        <authorList>
            <person name="Akparov Z."/>
            <person name="Amiraslanov A."/>
            <person name="Hajiyeva S."/>
            <person name="Abbasov M."/>
            <person name="Kaur K."/>
            <person name="Hamwieh A."/>
            <person name="Solovyev V."/>
            <person name="Salamov A."/>
            <person name="Braich B."/>
            <person name="Kosarev P."/>
            <person name="Mahmoud A."/>
            <person name="Hajiyev E."/>
            <person name="Babayeva S."/>
            <person name="Izzatullayeva V."/>
            <person name="Mammadov A."/>
            <person name="Mammadov A."/>
            <person name="Sharifova S."/>
            <person name="Ojaghi J."/>
            <person name="Eynullazada K."/>
            <person name="Bayramov B."/>
            <person name="Abdulazimova A."/>
            <person name="Shahmuradov I."/>
        </authorList>
    </citation>
    <scope>NUCLEOTIDE SEQUENCE [LARGE SCALE GENOMIC DNA]</scope>
    <source>
        <strain evidence="3">cv. AG2017</strain>
        <tissue evidence="2">Leaf</tissue>
    </source>
</reference>
<evidence type="ECO:0000313" key="2">
    <source>
        <dbReference type="EMBL" id="PKI40323.1"/>
    </source>
</evidence>
<feature type="transmembrane region" description="Helical" evidence="1">
    <location>
        <begin position="150"/>
        <end position="170"/>
    </location>
</feature>
<gene>
    <name evidence="2" type="ORF">CRG98_039278</name>
</gene>
<keyword evidence="1" id="KW-0472">Membrane</keyword>
<organism evidence="2 3">
    <name type="scientific">Punica granatum</name>
    <name type="common">Pomegranate</name>
    <dbReference type="NCBI Taxonomy" id="22663"/>
    <lineage>
        <taxon>Eukaryota</taxon>
        <taxon>Viridiplantae</taxon>
        <taxon>Streptophyta</taxon>
        <taxon>Embryophyta</taxon>
        <taxon>Tracheophyta</taxon>
        <taxon>Spermatophyta</taxon>
        <taxon>Magnoliopsida</taxon>
        <taxon>eudicotyledons</taxon>
        <taxon>Gunneridae</taxon>
        <taxon>Pentapetalae</taxon>
        <taxon>rosids</taxon>
        <taxon>malvids</taxon>
        <taxon>Myrtales</taxon>
        <taxon>Lythraceae</taxon>
        <taxon>Punica</taxon>
    </lineage>
</organism>
<accession>A0A2I0I951</accession>
<proteinExistence type="predicted"/>
<dbReference type="EMBL" id="PGOL01003604">
    <property type="protein sequence ID" value="PKI40323.1"/>
    <property type="molecule type" value="Genomic_DNA"/>
</dbReference>
<evidence type="ECO:0000313" key="3">
    <source>
        <dbReference type="Proteomes" id="UP000233551"/>
    </source>
</evidence>
<comment type="caution">
    <text evidence="2">The sequence shown here is derived from an EMBL/GenBank/DDBJ whole genome shotgun (WGS) entry which is preliminary data.</text>
</comment>
<sequence length="190" mass="20426">MHRQSIPITSIASSSSHKLSIRSLKNPNFSFKAPVLFKSFIYYTTIFESSRHTYQSHFATSPIIATGEEGGGGGGCPDAGHHLPDLVANDLIWAVVAGVGATISRISPTLSRNDPQERRGAPIRESHCALEAASVALLIWISVADTSPLNLFPLLLVSGLLFLLSPYLPLWLNSGLWGLNCGLYGPNSDL</sequence>
<keyword evidence="1" id="KW-1133">Transmembrane helix</keyword>
<keyword evidence="3" id="KW-1185">Reference proteome</keyword>
<protein>
    <submittedName>
        <fullName evidence="2">Uncharacterized protein</fullName>
    </submittedName>
</protein>
<name>A0A2I0I951_PUNGR</name>
<dbReference type="Proteomes" id="UP000233551">
    <property type="component" value="Unassembled WGS sequence"/>
</dbReference>
<keyword evidence="1" id="KW-0812">Transmembrane</keyword>